<comment type="caution">
    <text evidence="1">The sequence shown here is derived from an EMBL/GenBank/DDBJ whole genome shotgun (WGS) entry which is preliminary data.</text>
</comment>
<accession>A0ABX5K4Z0</accession>
<dbReference type="CDD" id="cd11530">
    <property type="entry name" value="NTP-PPase_DR2231_like"/>
    <property type="match status" value="1"/>
</dbReference>
<dbReference type="InterPro" id="IPR023292">
    <property type="entry name" value="NTP_PyroPHydrolase-like_dom_sf"/>
</dbReference>
<dbReference type="InterPro" id="IPR021130">
    <property type="entry name" value="PRib-ATP_PPHydrolase-like"/>
</dbReference>
<organism evidence="1 2">
    <name type="scientific">Cronobacter malonaticus</name>
    <dbReference type="NCBI Taxonomy" id="413503"/>
    <lineage>
        <taxon>Bacteria</taxon>
        <taxon>Pseudomonadati</taxon>
        <taxon>Pseudomonadota</taxon>
        <taxon>Gammaproteobacteria</taxon>
        <taxon>Enterobacterales</taxon>
        <taxon>Enterobacteriaceae</taxon>
        <taxon>Cronobacter</taxon>
    </lineage>
</organism>
<proteinExistence type="predicted"/>
<dbReference type="Pfam" id="PF01503">
    <property type="entry name" value="PRA-PH"/>
    <property type="match status" value="1"/>
</dbReference>
<dbReference type="EMBL" id="MSAC01000019">
    <property type="protein sequence ID" value="PUX08309.1"/>
    <property type="molecule type" value="Genomic_DNA"/>
</dbReference>
<dbReference type="InterPro" id="IPR033653">
    <property type="entry name" value="NTP-PPase_DR2231-like"/>
</dbReference>
<reference evidence="1 2" key="1">
    <citation type="submission" date="2016-12" db="EMBL/GenBank/DDBJ databases">
        <title>Analysis of the Molecular Diversity Among Cronobacter Species Isolated from Filth Flies Using a Pan Genomic DNA Microarray.</title>
        <authorList>
            <person name="Pava-Ripoll M."/>
            <person name="Tall B."/>
            <person name="Farber J."/>
            <person name="Fanning S."/>
            <person name="Lehner A."/>
            <person name="Stephan R."/>
            <person name="Pagotto F."/>
            <person name="Iverson C."/>
            <person name="Ziobro G."/>
            <person name="Miller A."/>
            <person name="Pearson R."/>
            <person name="Yan Q."/>
            <person name="Kim M."/>
            <person name="Jeong S."/>
            <person name="Park J."/>
            <person name="Jun S."/>
            <person name="Choi H."/>
            <person name="Chung T."/>
            <person name="Yoo Y."/>
            <person name="Park E."/>
            <person name="Hwang S."/>
            <person name="Lee B."/>
            <person name="Sathyamoorthy V."/>
            <person name="Carter L."/>
            <person name="Mammel M."/>
            <person name="Jackson S."/>
            <person name="Kothary M."/>
            <person name="Patel I."/>
            <person name="Grim C."/>
            <person name="Gopinath G."/>
            <person name="Gangiredla J."/>
            <person name="Chase H."/>
        </authorList>
    </citation>
    <scope>NUCLEOTIDE SEQUENCE [LARGE SCALE GENOMIC DNA]</scope>
    <source>
        <strain evidence="1 2">MOD1-Md25g</strain>
    </source>
</reference>
<sequence>MTFTNLTDHLKLAADKLVGFKPEPYELNPGYAMATESIYKMVDQFHELFQHPRRAMPEPSLLRLRAKLIHEEAVTEGIPAARNGNMTALLDAMADFLYVGIGSMVAIKGGISTGMSYYTQEQSVDRFFETIMVPGNTVFDDMAIPFREAEEAVDMLNALADRLEKTKVSDAELIQALCRVMNKIYVACMMTYRLADFLGIDVVELVAEIHRSNMTKLWPADAEERRVAVENCKYDKNDLGFRHADGTEMMIGFRLSDGKILKSPTYSDVDLTPFVEKAKTSALYEVVKNHL</sequence>
<gene>
    <name evidence="1" type="ORF">AUM46_06380</name>
</gene>
<evidence type="ECO:0000313" key="2">
    <source>
        <dbReference type="Proteomes" id="UP000244731"/>
    </source>
</evidence>
<name>A0ABX5K4Z0_9ENTR</name>
<protein>
    <submittedName>
        <fullName evidence="1">Phosphoribosyl-ATP pyrophosphohydrolase</fullName>
    </submittedName>
</protein>
<dbReference type="RefSeq" id="WP_075191846.1">
    <property type="nucleotide sequence ID" value="NZ_MSAC01000019.1"/>
</dbReference>
<keyword evidence="2" id="KW-1185">Reference proteome</keyword>
<evidence type="ECO:0000313" key="1">
    <source>
        <dbReference type="EMBL" id="PUX08309.1"/>
    </source>
</evidence>
<dbReference type="Proteomes" id="UP000244731">
    <property type="component" value="Unassembled WGS sequence"/>
</dbReference>
<dbReference type="Gene3D" id="1.10.3420.10">
    <property type="entry name" value="putative ntp pyrophosphohydrolase like domain"/>
    <property type="match status" value="2"/>
</dbReference>